<feature type="transmembrane region" description="Helical" evidence="1">
    <location>
        <begin position="24"/>
        <end position="45"/>
    </location>
</feature>
<comment type="caution">
    <text evidence="2">The sequence shown here is derived from an EMBL/GenBank/DDBJ whole genome shotgun (WGS) entry which is preliminary data.</text>
</comment>
<keyword evidence="3" id="KW-1185">Reference proteome</keyword>
<dbReference type="Proteomes" id="UP001597138">
    <property type="component" value="Unassembled WGS sequence"/>
</dbReference>
<reference evidence="3" key="1">
    <citation type="journal article" date="2019" name="Int. J. Syst. Evol. Microbiol.">
        <title>The Global Catalogue of Microorganisms (GCM) 10K type strain sequencing project: providing services to taxonomists for standard genome sequencing and annotation.</title>
        <authorList>
            <consortium name="The Broad Institute Genomics Platform"/>
            <consortium name="The Broad Institute Genome Sequencing Center for Infectious Disease"/>
            <person name="Wu L."/>
            <person name="Ma J."/>
        </authorList>
    </citation>
    <scope>NUCLEOTIDE SEQUENCE [LARGE SCALE GENOMIC DNA]</scope>
    <source>
        <strain evidence="3">CCUG 70865</strain>
    </source>
</reference>
<protein>
    <submittedName>
        <fullName evidence="2">Uncharacterized protein</fullName>
    </submittedName>
</protein>
<accession>A0ABW4HIY3</accession>
<dbReference type="RefSeq" id="WP_379813142.1">
    <property type="nucleotide sequence ID" value="NZ_JBHUDZ010000018.1"/>
</dbReference>
<organism evidence="2 3">
    <name type="scientific">Flavobacterium artemisiae</name>
    <dbReference type="NCBI Taxonomy" id="2126556"/>
    <lineage>
        <taxon>Bacteria</taxon>
        <taxon>Pseudomonadati</taxon>
        <taxon>Bacteroidota</taxon>
        <taxon>Flavobacteriia</taxon>
        <taxon>Flavobacteriales</taxon>
        <taxon>Flavobacteriaceae</taxon>
        <taxon>Flavobacterium</taxon>
    </lineage>
</organism>
<evidence type="ECO:0000313" key="3">
    <source>
        <dbReference type="Proteomes" id="UP001597138"/>
    </source>
</evidence>
<evidence type="ECO:0000256" key="1">
    <source>
        <dbReference type="SAM" id="Phobius"/>
    </source>
</evidence>
<keyword evidence="1" id="KW-1133">Transmembrane helix</keyword>
<keyword evidence="1" id="KW-0472">Membrane</keyword>
<sequence>MKKHEKKRINEIDKAQHSIKRKSMMINVMVFSILSFIAVLLITVIL</sequence>
<keyword evidence="1" id="KW-0812">Transmembrane</keyword>
<gene>
    <name evidence="2" type="ORF">ACFSC2_21470</name>
</gene>
<name>A0ABW4HIY3_9FLAO</name>
<evidence type="ECO:0000313" key="2">
    <source>
        <dbReference type="EMBL" id="MFD1605320.1"/>
    </source>
</evidence>
<dbReference type="EMBL" id="JBHUDZ010000018">
    <property type="protein sequence ID" value="MFD1605320.1"/>
    <property type="molecule type" value="Genomic_DNA"/>
</dbReference>
<proteinExistence type="predicted"/>